<evidence type="ECO:0000256" key="1">
    <source>
        <dbReference type="SAM" id="Coils"/>
    </source>
</evidence>
<evidence type="ECO:0000313" key="2">
    <source>
        <dbReference type="EMBL" id="DAF89212.1"/>
    </source>
</evidence>
<feature type="coiled-coil region" evidence="1">
    <location>
        <begin position="107"/>
        <end position="137"/>
    </location>
</feature>
<dbReference type="EMBL" id="BK016004">
    <property type="protein sequence ID" value="DAF89212.1"/>
    <property type="molecule type" value="Genomic_DNA"/>
</dbReference>
<accession>A0A8S5U426</accession>
<keyword evidence="1" id="KW-0175">Coiled coil</keyword>
<proteinExistence type="predicted"/>
<reference evidence="2" key="1">
    <citation type="journal article" date="2021" name="Proc. Natl. Acad. Sci. U.S.A.">
        <title>A Catalog of Tens of Thousands of Viruses from Human Metagenomes Reveals Hidden Associations with Chronic Diseases.</title>
        <authorList>
            <person name="Tisza M.J."/>
            <person name="Buck C.B."/>
        </authorList>
    </citation>
    <scope>NUCLEOTIDE SEQUENCE</scope>
    <source>
        <strain evidence="2">CtP1X6</strain>
    </source>
</reference>
<organism evidence="2">
    <name type="scientific">Podoviridae sp. ctP1X6</name>
    <dbReference type="NCBI Taxonomy" id="2825246"/>
    <lineage>
        <taxon>Viruses</taxon>
        <taxon>Duplodnaviria</taxon>
        <taxon>Heunggongvirae</taxon>
        <taxon>Uroviricota</taxon>
        <taxon>Caudoviricetes</taxon>
    </lineage>
</organism>
<protein>
    <submittedName>
        <fullName evidence="2">Uncharacterized protein</fullName>
    </submittedName>
</protein>
<name>A0A8S5U426_9CAUD</name>
<sequence>MKNMEETLKQFLDKDISKCLYYPEYNSGVYEKFFKELKEKYFEKAMNNSWAFSEYYHNRAGELLGKGVIVAYEFGGMSDVRKFMKEITEKSIEMIINSEAVNAPVSKDIKEDNKKNFKEMLEMMKEEVKNIEKMLNEWE</sequence>